<keyword evidence="3 5" id="KW-0456">Lyase</keyword>
<gene>
    <name evidence="5" type="ORF">GCM10010468_20210</name>
</gene>
<proteinExistence type="inferred from homology"/>
<dbReference type="InterPro" id="IPR000891">
    <property type="entry name" value="PYR_CT"/>
</dbReference>
<dbReference type="Proteomes" id="UP001501237">
    <property type="component" value="Unassembled WGS sequence"/>
</dbReference>
<accession>A0ABP6Q8P0</accession>
<evidence type="ECO:0000256" key="3">
    <source>
        <dbReference type="ARBA" id="ARBA00023239"/>
    </source>
</evidence>
<dbReference type="InterPro" id="IPR013785">
    <property type="entry name" value="Aldolase_TIM"/>
</dbReference>
<organism evidence="5 6">
    <name type="scientific">Actinocorallia longicatena</name>
    <dbReference type="NCBI Taxonomy" id="111803"/>
    <lineage>
        <taxon>Bacteria</taxon>
        <taxon>Bacillati</taxon>
        <taxon>Actinomycetota</taxon>
        <taxon>Actinomycetes</taxon>
        <taxon>Streptosporangiales</taxon>
        <taxon>Thermomonosporaceae</taxon>
        <taxon>Actinocorallia</taxon>
    </lineage>
</organism>
<dbReference type="Gene3D" id="3.20.20.70">
    <property type="entry name" value="Aldolase class I"/>
    <property type="match status" value="1"/>
</dbReference>
<dbReference type="EMBL" id="BAAAUV010000004">
    <property type="protein sequence ID" value="GAA3205287.1"/>
    <property type="molecule type" value="Genomic_DNA"/>
</dbReference>
<dbReference type="InterPro" id="IPR043594">
    <property type="entry name" value="HMGL"/>
</dbReference>
<evidence type="ECO:0000313" key="5">
    <source>
        <dbReference type="EMBL" id="GAA3205287.1"/>
    </source>
</evidence>
<reference evidence="6" key="1">
    <citation type="journal article" date="2019" name="Int. J. Syst. Evol. Microbiol.">
        <title>The Global Catalogue of Microorganisms (GCM) 10K type strain sequencing project: providing services to taxonomists for standard genome sequencing and annotation.</title>
        <authorList>
            <consortium name="The Broad Institute Genomics Platform"/>
            <consortium name="The Broad Institute Genome Sequencing Center for Infectious Disease"/>
            <person name="Wu L."/>
            <person name="Ma J."/>
        </authorList>
    </citation>
    <scope>NUCLEOTIDE SEQUENCE [LARGE SCALE GENOMIC DNA]</scope>
    <source>
        <strain evidence="6">JCM 9377</strain>
    </source>
</reference>
<evidence type="ECO:0000313" key="6">
    <source>
        <dbReference type="Proteomes" id="UP001501237"/>
    </source>
</evidence>
<evidence type="ECO:0000256" key="1">
    <source>
        <dbReference type="ARBA" id="ARBA00009405"/>
    </source>
</evidence>
<evidence type="ECO:0000259" key="4">
    <source>
        <dbReference type="PROSITE" id="PS50991"/>
    </source>
</evidence>
<dbReference type="Pfam" id="PF00682">
    <property type="entry name" value="HMGL-like"/>
    <property type="match status" value="1"/>
</dbReference>
<keyword evidence="2" id="KW-0479">Metal-binding</keyword>
<sequence length="312" mass="32023">METSTVQGLGQTLHTNSHITVLEVGPRDGLQNEERVLSPDDRIALIERCAAAGARRIEAVSFVHPGRVPQMAGAEEVMKGVPRGAGVSYSGLVLNRRGLDRALAAGVDEVNVVVVASDTFCRRNQGCTTDEALAAWDVIAAAAHDAGVPAGMTIAAAFGCPFEGETPPERVAEIARRAEAAGAFEVALADTIGVGVPAQVRDLARRTRAAASSAALRFHFHNTRNTGYANALTAVEEGAAVLDASAGGFGGCPFAPAATGNIATEDLLYALERSGVGTGMDMAAIAETGTWLGTLLGKPAPALLGRAGPFPS</sequence>
<comment type="similarity">
    <text evidence="1">Belongs to the HMG-CoA lyase family.</text>
</comment>
<dbReference type="NCBIfam" id="NF004283">
    <property type="entry name" value="PRK05692.1"/>
    <property type="match status" value="1"/>
</dbReference>
<feature type="domain" description="Pyruvate carboxyltransferase" evidence="4">
    <location>
        <begin position="19"/>
        <end position="286"/>
    </location>
</feature>
<dbReference type="PROSITE" id="PS50991">
    <property type="entry name" value="PYR_CT"/>
    <property type="match status" value="1"/>
</dbReference>
<dbReference type="GO" id="GO:0016829">
    <property type="term" value="F:lyase activity"/>
    <property type="evidence" value="ECO:0007669"/>
    <property type="project" value="UniProtKB-KW"/>
</dbReference>
<name>A0ABP6Q8P0_9ACTN</name>
<protein>
    <submittedName>
        <fullName evidence="5">Hydroxymethylglutaryl-CoA lyase</fullName>
    </submittedName>
</protein>
<keyword evidence="6" id="KW-1185">Reference proteome</keyword>
<dbReference type="CDD" id="cd07938">
    <property type="entry name" value="DRE_TIM_HMGL"/>
    <property type="match status" value="1"/>
</dbReference>
<dbReference type="PANTHER" id="PTHR42738">
    <property type="entry name" value="HYDROXYMETHYLGLUTARYL-COA LYASE"/>
    <property type="match status" value="1"/>
</dbReference>
<evidence type="ECO:0000256" key="2">
    <source>
        <dbReference type="ARBA" id="ARBA00022723"/>
    </source>
</evidence>
<comment type="caution">
    <text evidence="5">The sequence shown here is derived from an EMBL/GenBank/DDBJ whole genome shotgun (WGS) entry which is preliminary data.</text>
</comment>
<dbReference type="PANTHER" id="PTHR42738:SF7">
    <property type="entry name" value="HYDROXYMETHYLGLUTARYL-COA LYASE"/>
    <property type="match status" value="1"/>
</dbReference>
<dbReference type="RefSeq" id="WP_344825223.1">
    <property type="nucleotide sequence ID" value="NZ_BAAAUV010000004.1"/>
</dbReference>
<dbReference type="SUPFAM" id="SSF51569">
    <property type="entry name" value="Aldolase"/>
    <property type="match status" value="1"/>
</dbReference>